<evidence type="ECO:0000313" key="8">
    <source>
        <dbReference type="Ensembl" id="ENSPKIP00000000712.1"/>
    </source>
</evidence>
<keyword evidence="3" id="KW-0675">Receptor</keyword>
<feature type="region of interest" description="Disordered" evidence="6">
    <location>
        <begin position="1"/>
        <end position="26"/>
    </location>
</feature>
<proteinExistence type="predicted"/>
<dbReference type="SMART" id="SM00406">
    <property type="entry name" value="IGv"/>
    <property type="match status" value="1"/>
</dbReference>
<evidence type="ECO:0000256" key="4">
    <source>
        <dbReference type="ARBA" id="ARBA00023319"/>
    </source>
</evidence>
<dbReference type="GO" id="GO:0002250">
    <property type="term" value="P:adaptive immune response"/>
    <property type="evidence" value="ECO:0007669"/>
    <property type="project" value="UniProtKB-KW"/>
</dbReference>
<dbReference type="InterPro" id="IPR013783">
    <property type="entry name" value="Ig-like_fold"/>
</dbReference>
<evidence type="ECO:0000256" key="6">
    <source>
        <dbReference type="SAM" id="MobiDB-lite"/>
    </source>
</evidence>
<dbReference type="SMART" id="SM00409">
    <property type="entry name" value="IG"/>
    <property type="match status" value="1"/>
</dbReference>
<evidence type="ECO:0000256" key="2">
    <source>
        <dbReference type="ARBA" id="ARBA00023130"/>
    </source>
</evidence>
<reference evidence="8" key="2">
    <citation type="submission" date="2025-09" db="UniProtKB">
        <authorList>
            <consortium name="Ensembl"/>
        </authorList>
    </citation>
    <scope>IDENTIFICATION</scope>
</reference>
<keyword evidence="4" id="KW-0393">Immunoglobulin domain</keyword>
<keyword evidence="1" id="KW-0732">Signal</keyword>
<dbReference type="SUPFAM" id="SSF48726">
    <property type="entry name" value="Immunoglobulin"/>
    <property type="match status" value="1"/>
</dbReference>
<feature type="domain" description="Ig-like" evidence="7">
    <location>
        <begin position="24"/>
        <end position="103"/>
    </location>
</feature>
<dbReference type="GeneTree" id="ENSGT00830000128446"/>
<dbReference type="InterPro" id="IPR003598">
    <property type="entry name" value="Ig_sub2"/>
</dbReference>
<evidence type="ECO:0000313" key="9">
    <source>
        <dbReference type="Proteomes" id="UP000261540"/>
    </source>
</evidence>
<dbReference type="CDD" id="cd00099">
    <property type="entry name" value="IgV"/>
    <property type="match status" value="1"/>
</dbReference>
<dbReference type="PANTHER" id="PTHR19367:SF18">
    <property type="entry name" value="T CELL RECEPTOR ALPHA VARIABLE 16"/>
    <property type="match status" value="1"/>
</dbReference>
<dbReference type="Pfam" id="PF07686">
    <property type="entry name" value="V-set"/>
    <property type="match status" value="1"/>
</dbReference>
<keyword evidence="9" id="KW-1185">Reference proteome</keyword>
<dbReference type="GO" id="GO:0042101">
    <property type="term" value="C:T cell receptor complex"/>
    <property type="evidence" value="ECO:0007669"/>
    <property type="project" value="UniProtKB-KW"/>
</dbReference>
<dbReference type="PROSITE" id="PS50835">
    <property type="entry name" value="IG_LIKE"/>
    <property type="match status" value="1"/>
</dbReference>
<accession>A0A3B3Q2M0</accession>
<dbReference type="Ensembl" id="ENSPKIT00000024611.1">
    <property type="protein sequence ID" value="ENSPKIP00000000712.1"/>
    <property type="gene ID" value="ENSPKIG00000019275.1"/>
</dbReference>
<dbReference type="AlphaFoldDB" id="A0A3B3Q2M0"/>
<keyword evidence="5" id="KW-1279">T cell receptor</keyword>
<feature type="compositionally biased region" description="Basic and acidic residues" evidence="6">
    <location>
        <begin position="13"/>
        <end position="26"/>
    </location>
</feature>
<reference evidence="8" key="1">
    <citation type="submission" date="2025-08" db="UniProtKB">
        <authorList>
            <consortium name="Ensembl"/>
        </authorList>
    </citation>
    <scope>IDENTIFICATION</scope>
</reference>
<organism evidence="8 9">
    <name type="scientific">Paramormyrops kingsleyae</name>
    <dbReference type="NCBI Taxonomy" id="1676925"/>
    <lineage>
        <taxon>Eukaryota</taxon>
        <taxon>Metazoa</taxon>
        <taxon>Chordata</taxon>
        <taxon>Craniata</taxon>
        <taxon>Vertebrata</taxon>
        <taxon>Euteleostomi</taxon>
        <taxon>Actinopterygii</taxon>
        <taxon>Neopterygii</taxon>
        <taxon>Teleostei</taxon>
        <taxon>Osteoglossocephala</taxon>
        <taxon>Osteoglossomorpha</taxon>
        <taxon>Osteoglossiformes</taxon>
        <taxon>Mormyridae</taxon>
        <taxon>Paramormyrops</taxon>
    </lineage>
</organism>
<name>A0A3B3Q2M0_9TELE</name>
<evidence type="ECO:0000256" key="5">
    <source>
        <dbReference type="ARBA" id="ARBA00043266"/>
    </source>
</evidence>
<evidence type="ECO:0000256" key="3">
    <source>
        <dbReference type="ARBA" id="ARBA00023170"/>
    </source>
</evidence>
<keyword evidence="2" id="KW-1064">Adaptive immunity</keyword>
<dbReference type="PANTHER" id="PTHR19367">
    <property type="entry name" value="T-CELL RECEPTOR ALPHA CHAIN V REGION"/>
    <property type="match status" value="1"/>
</dbReference>
<evidence type="ECO:0000259" key="7">
    <source>
        <dbReference type="PROSITE" id="PS50835"/>
    </source>
</evidence>
<dbReference type="InterPro" id="IPR003599">
    <property type="entry name" value="Ig_sub"/>
</dbReference>
<dbReference type="Proteomes" id="UP000261540">
    <property type="component" value="Unplaced"/>
</dbReference>
<dbReference type="InterPro" id="IPR036179">
    <property type="entry name" value="Ig-like_dom_sf"/>
</dbReference>
<protein>
    <recommendedName>
        <fullName evidence="7">Ig-like domain-containing protein</fullName>
    </recommendedName>
</protein>
<dbReference type="SMART" id="SM00408">
    <property type="entry name" value="IGc2"/>
    <property type="match status" value="1"/>
</dbReference>
<evidence type="ECO:0000256" key="1">
    <source>
        <dbReference type="ARBA" id="ARBA00022729"/>
    </source>
</evidence>
<dbReference type="InterPro" id="IPR013106">
    <property type="entry name" value="Ig_V-set"/>
</dbReference>
<dbReference type="InterPro" id="IPR051287">
    <property type="entry name" value="TCR_variable_region"/>
</dbReference>
<keyword evidence="5" id="KW-0391">Immunity</keyword>
<dbReference type="InterPro" id="IPR007110">
    <property type="entry name" value="Ig-like_dom"/>
</dbReference>
<dbReference type="Gene3D" id="2.60.40.10">
    <property type="entry name" value="Immunoglobulins"/>
    <property type="match status" value="1"/>
</dbReference>
<sequence>SETLSGLSSGDFIDQKETEMSKREGETASLECIFSTTSSTFRIYWYHQYPGTAPQFILYSGSGTVQQRFYSEVTNGRAPLSISNAQLGDSAVYYCALRATVMY</sequence>